<comment type="caution">
    <text evidence="3">The sequence shown here is derived from an EMBL/GenBank/DDBJ whole genome shotgun (WGS) entry which is preliminary data.</text>
</comment>
<evidence type="ECO:0000313" key="3">
    <source>
        <dbReference type="EMBL" id="MBC3805684.1"/>
    </source>
</evidence>
<keyword evidence="4" id="KW-1185">Reference proteome</keyword>
<dbReference type="InterPro" id="IPR025668">
    <property type="entry name" value="Tnp_DDE_dom"/>
</dbReference>
<evidence type="ECO:0000313" key="4">
    <source>
        <dbReference type="Proteomes" id="UP000603234"/>
    </source>
</evidence>
<gene>
    <name evidence="3" type="ORF">GH808_14845</name>
</gene>
<evidence type="ECO:0000259" key="2">
    <source>
        <dbReference type="Pfam" id="PF13751"/>
    </source>
</evidence>
<dbReference type="Proteomes" id="UP000603234">
    <property type="component" value="Unassembled WGS sequence"/>
</dbReference>
<dbReference type="PANTHER" id="PTHR33408">
    <property type="entry name" value="TRANSPOSASE"/>
    <property type="match status" value="1"/>
</dbReference>
<dbReference type="Pfam" id="PF13751">
    <property type="entry name" value="DDE_Tnp_1_6"/>
    <property type="match status" value="1"/>
</dbReference>
<organism evidence="3 4">
    <name type="scientific">Acetobacterium fimetarium</name>
    <dbReference type="NCBI Taxonomy" id="52691"/>
    <lineage>
        <taxon>Bacteria</taxon>
        <taxon>Bacillati</taxon>
        <taxon>Bacillota</taxon>
        <taxon>Clostridia</taxon>
        <taxon>Eubacteriales</taxon>
        <taxon>Eubacteriaceae</taxon>
        <taxon>Acetobacterium</taxon>
    </lineage>
</organism>
<keyword evidence="1" id="KW-0175">Coiled coil</keyword>
<proteinExistence type="predicted"/>
<protein>
    <submittedName>
        <fullName evidence="3">Transposase</fullName>
    </submittedName>
</protein>
<reference evidence="3 4" key="1">
    <citation type="journal article" date="2020" name="mSystems">
        <title>Defining Genomic and Predicted Metabolic Features of the Acetobacterium Genus.</title>
        <authorList>
            <person name="Ross D.E."/>
            <person name="Marshall C.W."/>
            <person name="Gulliver D."/>
            <person name="May H.D."/>
            <person name="Norman R.S."/>
        </authorList>
    </citation>
    <scope>NUCLEOTIDE SEQUENCE [LARGE SCALE GENOMIC DNA]</scope>
    <source>
        <strain evidence="3 4">DSM 8238</strain>
    </source>
</reference>
<evidence type="ECO:0000256" key="1">
    <source>
        <dbReference type="SAM" id="Coils"/>
    </source>
</evidence>
<sequence length="358" mass="42015">MVYLAPAHRCFYDLHFYFTINIIAIDGTKLRAQNSKNRCVTKSTLDKKIEYADQQIISYISEIEKSENKSDRNLKELKVKLEDYRTLKENYKKQQAELTEKGLEQQSLTDKDSRRMKNNGRLDICYNVQTTVDSKNHFVIDAETVNDINDENQLSNMALKTKSLLKKRKMMVVADTGYYNATEIKQCVDNKLTIFIKRSKANNKKKNNEYRKDKFLYDTDQDIYQCPEGKKLYFFENTSKNGMKYKRYKCADCKNCPKRSACTTSVTGRSVQRWEYEEILDKVAENTLLNNEIYKQRRSIVEHPFGTIKRTLGYTYFLRRGLDSVNAESTSMFIAYNLKRLLSMFSIPDLILKFKSLA</sequence>
<feature type="domain" description="Transposase DDE" evidence="2">
    <location>
        <begin position="226"/>
        <end position="342"/>
    </location>
</feature>
<name>A0ABR6WYG2_9FIRM</name>
<accession>A0ABR6WYG2</accession>
<feature type="coiled-coil region" evidence="1">
    <location>
        <begin position="74"/>
        <end position="101"/>
    </location>
</feature>
<dbReference type="EMBL" id="WJBC01000052">
    <property type="protein sequence ID" value="MBC3805684.1"/>
    <property type="molecule type" value="Genomic_DNA"/>
</dbReference>